<keyword evidence="6" id="KW-0411">Iron-sulfur</keyword>
<accession>A0AA46X1E8</accession>
<keyword evidence="4" id="KW-0249">Electron transport</keyword>
<dbReference type="Pfam" id="PF13459">
    <property type="entry name" value="Fer4_15"/>
    <property type="match status" value="1"/>
</dbReference>
<evidence type="ECO:0000256" key="3">
    <source>
        <dbReference type="ARBA" id="ARBA00022723"/>
    </source>
</evidence>
<evidence type="ECO:0000256" key="2">
    <source>
        <dbReference type="ARBA" id="ARBA00022448"/>
    </source>
</evidence>
<reference evidence="8 9" key="1">
    <citation type="journal article" date="2021" name="Front. Microbiol.">
        <title>Bacterial Transformation of Aromatic Monomers in Softwood Black Liquor.</title>
        <authorList>
            <person name="Navas L.E."/>
            <person name="Dexter G."/>
            <person name="Liu J."/>
            <person name="Levy-Booth D."/>
            <person name="Cho M."/>
            <person name="Jang S.K."/>
            <person name="Mansfield S.D."/>
            <person name="Renneckar S."/>
            <person name="Mohn W.W."/>
            <person name="Eltis L.D."/>
        </authorList>
    </citation>
    <scope>NUCLEOTIDE SEQUENCE [LARGE SCALE GENOMIC DNA]</scope>
    <source>
        <strain evidence="8 9">GD02</strain>
    </source>
</reference>
<sequence length="63" mass="6567">MRVHIDALQCEGHGMCAATAPDLYDLNDDGYATPTDFEVPSGSESQAESGATACPMGAIKVLH</sequence>
<evidence type="ECO:0000313" key="9">
    <source>
        <dbReference type="Proteomes" id="UP001162740"/>
    </source>
</evidence>
<geneLocation type="plasmid" evidence="8 9">
    <name>pGD02.2.1</name>
</geneLocation>
<keyword evidence="3" id="KW-0479">Metal-binding</keyword>
<dbReference type="Proteomes" id="UP001162740">
    <property type="component" value="Plasmid pGD02.2.1"/>
</dbReference>
<dbReference type="PANTHER" id="PTHR36923:SF3">
    <property type="entry name" value="FERREDOXIN"/>
    <property type="match status" value="1"/>
</dbReference>
<keyword evidence="7" id="KW-0003">3Fe-4S</keyword>
<name>A0AA46X1E8_RHORH</name>
<keyword evidence="5" id="KW-0408">Iron</keyword>
<dbReference type="PANTHER" id="PTHR36923">
    <property type="entry name" value="FERREDOXIN"/>
    <property type="match status" value="1"/>
</dbReference>
<evidence type="ECO:0000256" key="4">
    <source>
        <dbReference type="ARBA" id="ARBA00022982"/>
    </source>
</evidence>
<dbReference type="Gene3D" id="3.30.70.20">
    <property type="match status" value="1"/>
</dbReference>
<dbReference type="GO" id="GO:0051538">
    <property type="term" value="F:3 iron, 4 sulfur cluster binding"/>
    <property type="evidence" value="ECO:0007669"/>
    <property type="project" value="UniProtKB-KW"/>
</dbReference>
<dbReference type="SUPFAM" id="SSF54862">
    <property type="entry name" value="4Fe-4S ferredoxins"/>
    <property type="match status" value="1"/>
</dbReference>
<protein>
    <submittedName>
        <fullName evidence="8">Ferredoxin</fullName>
    </submittedName>
</protein>
<comment type="cofactor">
    <cofactor evidence="1">
        <name>[3Fe-4S] cluster</name>
        <dbReference type="ChEBI" id="CHEBI:21137"/>
    </cofactor>
</comment>
<evidence type="ECO:0000256" key="1">
    <source>
        <dbReference type="ARBA" id="ARBA00001927"/>
    </source>
</evidence>
<dbReference type="EMBL" id="CP083975">
    <property type="protein sequence ID" value="UZF47852.1"/>
    <property type="molecule type" value="Genomic_DNA"/>
</dbReference>
<evidence type="ECO:0000256" key="6">
    <source>
        <dbReference type="ARBA" id="ARBA00023014"/>
    </source>
</evidence>
<dbReference type="GO" id="GO:0046872">
    <property type="term" value="F:metal ion binding"/>
    <property type="evidence" value="ECO:0007669"/>
    <property type="project" value="UniProtKB-KW"/>
</dbReference>
<dbReference type="InterPro" id="IPR051269">
    <property type="entry name" value="Fe-S_cluster_ET"/>
</dbReference>
<evidence type="ECO:0000313" key="8">
    <source>
        <dbReference type="EMBL" id="UZF47852.1"/>
    </source>
</evidence>
<gene>
    <name evidence="8" type="ORF">KUM34_025860</name>
</gene>
<keyword evidence="2" id="KW-0813">Transport</keyword>
<evidence type="ECO:0000256" key="7">
    <source>
        <dbReference type="ARBA" id="ARBA00023291"/>
    </source>
</evidence>
<evidence type="ECO:0000256" key="5">
    <source>
        <dbReference type="ARBA" id="ARBA00023004"/>
    </source>
</evidence>
<keyword evidence="8" id="KW-0614">Plasmid</keyword>
<dbReference type="AlphaFoldDB" id="A0AA46X1E8"/>
<proteinExistence type="predicted"/>
<organism evidence="8 9">
    <name type="scientific">Rhodococcus rhodochrous</name>
    <dbReference type="NCBI Taxonomy" id="1829"/>
    <lineage>
        <taxon>Bacteria</taxon>
        <taxon>Bacillati</taxon>
        <taxon>Actinomycetota</taxon>
        <taxon>Actinomycetes</taxon>
        <taxon>Mycobacteriales</taxon>
        <taxon>Nocardiaceae</taxon>
        <taxon>Rhodococcus</taxon>
    </lineage>
</organism>
<dbReference type="RefSeq" id="WP_085470596.1">
    <property type="nucleotide sequence ID" value="NZ_CP083975.1"/>
</dbReference>